<protein>
    <recommendedName>
        <fullName evidence="3">DUF4304 domain-containing protein</fullName>
    </recommendedName>
</protein>
<proteinExistence type="predicted"/>
<dbReference type="Proteomes" id="UP001500367">
    <property type="component" value="Unassembled WGS sequence"/>
</dbReference>
<keyword evidence="2" id="KW-1185">Reference proteome</keyword>
<evidence type="ECO:0008006" key="3">
    <source>
        <dbReference type="Google" id="ProtNLM"/>
    </source>
</evidence>
<dbReference type="EMBL" id="BAABCT010000005">
    <property type="protein sequence ID" value="GAA4074710.1"/>
    <property type="molecule type" value="Genomic_DNA"/>
</dbReference>
<organism evidence="1 2">
    <name type="scientific">Flavobacterium cheonanense</name>
    <dbReference type="NCBI Taxonomy" id="706183"/>
    <lineage>
        <taxon>Bacteria</taxon>
        <taxon>Pseudomonadati</taxon>
        <taxon>Bacteroidota</taxon>
        <taxon>Flavobacteriia</taxon>
        <taxon>Flavobacteriales</taxon>
        <taxon>Flavobacteriaceae</taxon>
        <taxon>Flavobacterium</taxon>
    </lineage>
</organism>
<reference evidence="2" key="1">
    <citation type="journal article" date="2019" name="Int. J. Syst. Evol. Microbiol.">
        <title>The Global Catalogue of Microorganisms (GCM) 10K type strain sequencing project: providing services to taxonomists for standard genome sequencing and annotation.</title>
        <authorList>
            <consortium name="The Broad Institute Genomics Platform"/>
            <consortium name="The Broad Institute Genome Sequencing Center for Infectious Disease"/>
            <person name="Wu L."/>
            <person name="Ma J."/>
        </authorList>
    </citation>
    <scope>NUCLEOTIDE SEQUENCE [LARGE SCALE GENOMIC DNA]</scope>
    <source>
        <strain evidence="2">JCM 17069</strain>
    </source>
</reference>
<dbReference type="RefSeq" id="WP_344816606.1">
    <property type="nucleotide sequence ID" value="NZ_BAABCT010000005.1"/>
</dbReference>
<evidence type="ECO:0000313" key="1">
    <source>
        <dbReference type="EMBL" id="GAA4074710.1"/>
    </source>
</evidence>
<name>A0ABP7VW05_9FLAO</name>
<accession>A0ABP7VW05</accession>
<evidence type="ECO:0000313" key="2">
    <source>
        <dbReference type="Proteomes" id="UP001500367"/>
    </source>
</evidence>
<comment type="caution">
    <text evidence="1">The sequence shown here is derived from an EMBL/GenBank/DDBJ whole genome shotgun (WGS) entry which is preliminary data.</text>
</comment>
<sequence>MKSNILNDLESLFNNNFIAEARNLNESLGFHYFNENIQPMYFNGKKDAKTVLIMLNPGNADNPNNPYNFFEDKNGKSHYKSFEEFYNDHINTLVNYGTIDFERLDNFDLKQAAFLHNFNNLDFEIPKEFWNNDNLKRIAKRNVLMDKLQLEFIPYASRDFKGILDNGKLASKNIVHLKKYIYRVLDAIIEHPRDNVIFCSKQFYNLFSVSQEIEGFKAKIEMGSIKEFKDTEGKLKLRFSKVTIYYKDNIINAGIAHSFASQALPNAYKKMMRYGEFCYNEMKK</sequence>
<gene>
    <name evidence="1" type="ORF">GCM10022389_20360</name>
</gene>